<protein>
    <submittedName>
        <fullName evidence="1">Uncharacterized protein</fullName>
    </submittedName>
</protein>
<dbReference type="GeneID" id="54471651"/>
<gene>
    <name evidence="1" type="ORF">BDY17DRAFT_245661</name>
</gene>
<proteinExistence type="predicted"/>
<dbReference type="RefSeq" id="XP_033592560.1">
    <property type="nucleotide sequence ID" value="XM_033730649.1"/>
</dbReference>
<sequence length="406" mass="44267">MATTDPSLPPGAPVDPSQAQGAQIPLLDFNLPAFPPEAAGLKALTLTSDIKLDDYQSLLSQPFTIPPLPSSIESLTLELFSLGYPAGFLAQLAARLPQLKSVVVYSQLFSGISDESQADAVDFFKGLRELRALHLLDVFAKANFFRAAGPWLRYNTSDVEGEARRGLMFLEVNYTYRHEDADFLHRVQATELPDLIGPGLISCSFNISLPDAADNEDEQDPTTIQGGGGKEGIMAFNKSIAPDPVSALTKEEISPQGLRALNLTMYTLTLENLEEVMEKQKHLMVLNVTLEVSPGEEFKKKLIKVLEKCENLEQVEVVAFPTLEFYMNVQNPRHGVMEKTFPTTDDLEALSSRLPKLAGFKANILKTTSMALVELEKKDGKWTGGVSNAGNVRAHESAGVIATSSG</sequence>
<keyword evidence="2" id="KW-1185">Reference proteome</keyword>
<accession>A0A6A6Q1U6</accession>
<reference evidence="1" key="1">
    <citation type="journal article" date="2020" name="Stud. Mycol.">
        <title>101 Dothideomycetes genomes: a test case for predicting lifestyles and emergence of pathogens.</title>
        <authorList>
            <person name="Haridas S."/>
            <person name="Albert R."/>
            <person name="Binder M."/>
            <person name="Bloem J."/>
            <person name="Labutti K."/>
            <person name="Salamov A."/>
            <person name="Andreopoulos B."/>
            <person name="Baker S."/>
            <person name="Barry K."/>
            <person name="Bills G."/>
            <person name="Bluhm B."/>
            <person name="Cannon C."/>
            <person name="Castanera R."/>
            <person name="Culley D."/>
            <person name="Daum C."/>
            <person name="Ezra D."/>
            <person name="Gonzalez J."/>
            <person name="Henrissat B."/>
            <person name="Kuo A."/>
            <person name="Liang C."/>
            <person name="Lipzen A."/>
            <person name="Lutzoni F."/>
            <person name="Magnuson J."/>
            <person name="Mondo S."/>
            <person name="Nolan M."/>
            <person name="Ohm R."/>
            <person name="Pangilinan J."/>
            <person name="Park H.-J."/>
            <person name="Ramirez L."/>
            <person name="Alfaro M."/>
            <person name="Sun H."/>
            <person name="Tritt A."/>
            <person name="Yoshinaga Y."/>
            <person name="Zwiers L.-H."/>
            <person name="Turgeon B."/>
            <person name="Goodwin S."/>
            <person name="Spatafora J."/>
            <person name="Crous P."/>
            <person name="Grigoriev I."/>
        </authorList>
    </citation>
    <scope>NUCLEOTIDE SEQUENCE</scope>
    <source>
        <strain evidence="1">CBS 113389</strain>
    </source>
</reference>
<evidence type="ECO:0000313" key="2">
    <source>
        <dbReference type="Proteomes" id="UP000799767"/>
    </source>
</evidence>
<dbReference type="EMBL" id="MU001632">
    <property type="protein sequence ID" value="KAF2485991.1"/>
    <property type="molecule type" value="Genomic_DNA"/>
</dbReference>
<organism evidence="1 2">
    <name type="scientific">Neohortaea acidophila</name>
    <dbReference type="NCBI Taxonomy" id="245834"/>
    <lineage>
        <taxon>Eukaryota</taxon>
        <taxon>Fungi</taxon>
        <taxon>Dikarya</taxon>
        <taxon>Ascomycota</taxon>
        <taxon>Pezizomycotina</taxon>
        <taxon>Dothideomycetes</taxon>
        <taxon>Dothideomycetidae</taxon>
        <taxon>Mycosphaerellales</taxon>
        <taxon>Teratosphaeriaceae</taxon>
        <taxon>Neohortaea</taxon>
    </lineage>
</organism>
<dbReference type="Proteomes" id="UP000799767">
    <property type="component" value="Unassembled WGS sequence"/>
</dbReference>
<dbReference type="OrthoDB" id="5356476at2759"/>
<evidence type="ECO:0000313" key="1">
    <source>
        <dbReference type="EMBL" id="KAF2485991.1"/>
    </source>
</evidence>
<dbReference type="AlphaFoldDB" id="A0A6A6Q1U6"/>
<name>A0A6A6Q1U6_9PEZI</name>